<dbReference type="InterPro" id="IPR046341">
    <property type="entry name" value="SET_dom_sf"/>
</dbReference>
<dbReference type="Proteomes" id="UP001208570">
    <property type="component" value="Unassembled WGS sequence"/>
</dbReference>
<organism evidence="21 22">
    <name type="scientific">Paralvinella palmiformis</name>
    <dbReference type="NCBI Taxonomy" id="53620"/>
    <lineage>
        <taxon>Eukaryota</taxon>
        <taxon>Metazoa</taxon>
        <taxon>Spiralia</taxon>
        <taxon>Lophotrochozoa</taxon>
        <taxon>Annelida</taxon>
        <taxon>Polychaeta</taxon>
        <taxon>Sedentaria</taxon>
        <taxon>Canalipalpata</taxon>
        <taxon>Terebellida</taxon>
        <taxon>Terebelliformia</taxon>
        <taxon>Alvinellidae</taxon>
        <taxon>Paralvinella</taxon>
    </lineage>
</organism>
<dbReference type="InterPro" id="IPR016177">
    <property type="entry name" value="DNA-bd_dom_sf"/>
</dbReference>
<keyword evidence="6" id="KW-0808">Transferase</keyword>
<feature type="compositionally biased region" description="Basic and acidic residues" evidence="16">
    <location>
        <begin position="934"/>
        <end position="943"/>
    </location>
</feature>
<evidence type="ECO:0000259" key="17">
    <source>
        <dbReference type="PROSITE" id="PS50280"/>
    </source>
</evidence>
<dbReference type="CDD" id="cd21181">
    <property type="entry name" value="Tudor_SETDB1_rpt2"/>
    <property type="match status" value="1"/>
</dbReference>
<dbReference type="GO" id="GO:0032259">
    <property type="term" value="P:methylation"/>
    <property type="evidence" value="ECO:0007669"/>
    <property type="project" value="UniProtKB-KW"/>
</dbReference>
<keyword evidence="4" id="KW-0678">Repressor</keyword>
<dbReference type="InterPro" id="IPR003616">
    <property type="entry name" value="Post-SET_dom"/>
</dbReference>
<keyword evidence="5" id="KW-0489">Methyltransferase</keyword>
<dbReference type="Gene3D" id="2.170.270.10">
    <property type="entry name" value="SET domain"/>
    <property type="match status" value="2"/>
</dbReference>
<dbReference type="InterPro" id="IPR007728">
    <property type="entry name" value="Pre-SET_dom"/>
</dbReference>
<dbReference type="SMART" id="SM00468">
    <property type="entry name" value="PreSET"/>
    <property type="match status" value="1"/>
</dbReference>
<dbReference type="GO" id="GO:0008270">
    <property type="term" value="F:zinc ion binding"/>
    <property type="evidence" value="ECO:0007669"/>
    <property type="project" value="InterPro"/>
</dbReference>
<dbReference type="AlphaFoldDB" id="A0AAD9KCM5"/>
<dbReference type="Pfam" id="PF01429">
    <property type="entry name" value="MBD"/>
    <property type="match status" value="1"/>
</dbReference>
<keyword evidence="13" id="KW-0175">Coiled coil</keyword>
<dbReference type="CDD" id="cd20382">
    <property type="entry name" value="Tudor_SETDB1_rpt1"/>
    <property type="match status" value="1"/>
</dbReference>
<evidence type="ECO:0000256" key="5">
    <source>
        <dbReference type="ARBA" id="ARBA00022603"/>
    </source>
</evidence>
<reference evidence="21" key="1">
    <citation type="journal article" date="2023" name="Mol. Biol. Evol.">
        <title>Third-Generation Sequencing Reveals the Adaptive Role of the Epigenome in Three Deep-Sea Polychaetes.</title>
        <authorList>
            <person name="Perez M."/>
            <person name="Aroh O."/>
            <person name="Sun Y."/>
            <person name="Lan Y."/>
            <person name="Juniper S.K."/>
            <person name="Young C.R."/>
            <person name="Angers B."/>
            <person name="Qian P.Y."/>
        </authorList>
    </citation>
    <scope>NUCLEOTIDE SEQUENCE</scope>
    <source>
        <strain evidence="21">P08H-3</strain>
    </source>
</reference>
<evidence type="ECO:0000259" key="20">
    <source>
        <dbReference type="PROSITE" id="PS50982"/>
    </source>
</evidence>
<keyword evidence="22" id="KW-1185">Reference proteome</keyword>
<dbReference type="Pfam" id="PF18359">
    <property type="entry name" value="Tudor_5"/>
    <property type="match status" value="1"/>
</dbReference>
<keyword evidence="3" id="KW-0158">Chromosome</keyword>
<evidence type="ECO:0000256" key="7">
    <source>
        <dbReference type="ARBA" id="ARBA00022691"/>
    </source>
</evidence>
<dbReference type="PANTHER" id="PTHR46024:SF1">
    <property type="entry name" value="HISTONE-LYSINE N-METHYLTRANSFERASE EGGLESS"/>
    <property type="match status" value="1"/>
</dbReference>
<evidence type="ECO:0000256" key="14">
    <source>
        <dbReference type="ARBA" id="ARBA00023163"/>
    </source>
</evidence>
<dbReference type="InterPro" id="IPR001214">
    <property type="entry name" value="SET_dom"/>
</dbReference>
<keyword evidence="12" id="KW-0805">Transcription regulation</keyword>
<dbReference type="SUPFAM" id="SSF82199">
    <property type="entry name" value="SET domain"/>
    <property type="match status" value="1"/>
</dbReference>
<dbReference type="PROSITE" id="PS50982">
    <property type="entry name" value="MBD"/>
    <property type="match status" value="1"/>
</dbReference>
<evidence type="ECO:0000256" key="11">
    <source>
        <dbReference type="ARBA" id="ARBA00022853"/>
    </source>
</evidence>
<dbReference type="InterPro" id="IPR002999">
    <property type="entry name" value="Tudor"/>
</dbReference>
<evidence type="ECO:0000256" key="15">
    <source>
        <dbReference type="ARBA" id="ARBA00023242"/>
    </source>
</evidence>
<protein>
    <recommendedName>
        <fullName evidence="23">Histone-lysine N-methyltransferase eggless</fullName>
    </recommendedName>
</protein>
<dbReference type="Pfam" id="PF00856">
    <property type="entry name" value="SET"/>
    <property type="match status" value="1"/>
</dbReference>
<dbReference type="PROSITE" id="PS50868">
    <property type="entry name" value="POST_SET"/>
    <property type="match status" value="1"/>
</dbReference>
<dbReference type="SMART" id="SM00317">
    <property type="entry name" value="SET"/>
    <property type="match status" value="1"/>
</dbReference>
<evidence type="ECO:0000313" key="22">
    <source>
        <dbReference type="Proteomes" id="UP001208570"/>
    </source>
</evidence>
<evidence type="ECO:0000256" key="10">
    <source>
        <dbReference type="ARBA" id="ARBA00022833"/>
    </source>
</evidence>
<evidence type="ECO:0008006" key="23">
    <source>
        <dbReference type="Google" id="ProtNLM"/>
    </source>
</evidence>
<dbReference type="GO" id="GO:0003677">
    <property type="term" value="F:DNA binding"/>
    <property type="evidence" value="ECO:0007669"/>
    <property type="project" value="InterPro"/>
</dbReference>
<proteinExistence type="predicted"/>
<comment type="subcellular location">
    <subcellularLocation>
        <location evidence="2">Chromosome</location>
    </subcellularLocation>
    <subcellularLocation>
        <location evidence="1">Nucleus</location>
    </subcellularLocation>
</comment>
<feature type="domain" description="MBD" evidence="20">
    <location>
        <begin position="537"/>
        <end position="605"/>
    </location>
</feature>
<feature type="compositionally biased region" description="Low complexity" evidence="16">
    <location>
        <begin position="918"/>
        <end position="933"/>
    </location>
</feature>
<dbReference type="Gene3D" id="2.30.30.140">
    <property type="match status" value="3"/>
</dbReference>
<dbReference type="GO" id="GO:0046974">
    <property type="term" value="F:histone H3K9 methyltransferase activity"/>
    <property type="evidence" value="ECO:0007669"/>
    <property type="project" value="TreeGrafter"/>
</dbReference>
<keyword evidence="8" id="KW-0479">Metal-binding</keyword>
<accession>A0AAD9KCM5</accession>
<feature type="compositionally biased region" description="Basic and acidic residues" evidence="16">
    <location>
        <begin position="856"/>
        <end position="876"/>
    </location>
</feature>
<dbReference type="PANTHER" id="PTHR46024">
    <property type="entry name" value="HISTONE-LYSINE N-METHYLTRANSFERASE EGGLESS"/>
    <property type="match status" value="1"/>
</dbReference>
<dbReference type="InterPro" id="IPR041292">
    <property type="entry name" value="Tudor_4"/>
</dbReference>
<evidence type="ECO:0000256" key="6">
    <source>
        <dbReference type="ARBA" id="ARBA00022679"/>
    </source>
</evidence>
<dbReference type="Pfam" id="PF18358">
    <property type="entry name" value="Tudor_4"/>
    <property type="match status" value="1"/>
</dbReference>
<dbReference type="Pfam" id="PF05033">
    <property type="entry name" value="Pre-SET"/>
    <property type="match status" value="1"/>
</dbReference>
<feature type="region of interest" description="Disordered" evidence="16">
    <location>
        <begin position="814"/>
        <end position="1001"/>
    </location>
</feature>
<dbReference type="EMBL" id="JAODUP010000015">
    <property type="protein sequence ID" value="KAK2168665.1"/>
    <property type="molecule type" value="Genomic_DNA"/>
</dbReference>
<dbReference type="GO" id="GO:0070828">
    <property type="term" value="P:heterochromatin organization"/>
    <property type="evidence" value="ECO:0007669"/>
    <property type="project" value="TreeGrafter"/>
</dbReference>
<dbReference type="SMART" id="SM00333">
    <property type="entry name" value="TUDOR"/>
    <property type="match status" value="2"/>
</dbReference>
<dbReference type="PROSITE" id="PS50867">
    <property type="entry name" value="PRE_SET"/>
    <property type="match status" value="1"/>
</dbReference>
<feature type="compositionally biased region" description="Polar residues" evidence="16">
    <location>
        <begin position="451"/>
        <end position="472"/>
    </location>
</feature>
<feature type="domain" description="Pre-SET" evidence="18">
    <location>
        <begin position="667"/>
        <end position="741"/>
    </location>
</feature>
<feature type="compositionally biased region" description="Low complexity" evidence="16">
    <location>
        <begin position="980"/>
        <end position="989"/>
    </location>
</feature>
<sequence length="1124" mass="127417">MSNEVGAINGDDGDGDIMVLEGVTSMTELESIVSATLDKLNFGESCNPTKLTNKVKGLERKHQEVNRIFDVCDELLEKYYKECTALQEQSVSIQETIICKSDSDDDIELIDFKPSEKVQFGDSLRCQQSSSSQVLYKTSMGIDGIKVKALMCSEPRQIMPLPVSTTLKTMQVAIGMKLFAKKVNEIWYRGTLIDIIGKSEQQTNLKYRVKFDGKGVKAVSGMHLAFYDYPKEIMPVGSRIIALYKDEDSNQAYYAGIVAEPPSVRNGHRYLVFFDDGYAQYCNGRDIHKVFLQSKNVWEDIHPDSQDFIKGYLQQYPERPMVRLQKGQFVKTEWNGHWWVAHVQEVDASLVKMYFEADQRVEWIYRGSTRLEPLYTELANAEASKLAGKGRRHNVNLKNQRKPIVEYTRGTDKGLAADDKKLTSETVTSSPITGNVPAVHDSHKRRAVARKSTSNKNRNAGSPHNAGSQWWASKTPAMPLPVGKERMTEVIDLDSEDALGDTVEIVKIVPKRDRRAFVSHLCGNHCIKELEVDIDKLKGNNPLLFPQLCGWERQITKQKNTGKLVVFYRAPCGRRMRDTEETDYFLMMTGSNLTIDYFCFDSRLRTDTEYVPVKTFCDIKDLSYGKETVPISCVNGIDRQYPDYVEYSNQRIPAKGVKLNLDEQFLSGCSCTDGCRDHTKCECIQLTYAATKIIPNLAKDSPDEVGYEFRRLKEPMLSGIYECNSRCKCDHRCLNRVAQNGLQLRLQVFKTEKRGWGLRCLDDIPEGGFICVYAGQLLTEQGANEDGQQYGDEYLAELDYIEVVERIKEGYESDVVEDEAIPAESDEDYKTEETDSTYSGERRYRKHNPTDSTKQCTEKQELTGKQKTEEWLEKMPSDAIVVSDEEASKLKQKQQKNSGNGDDDSAESQSDILPDIYSGSKTSSNGKTSTSASLKEDNGELKITEPTSLNTDNVETEDTDEEVMARKKKVSSGQLRRSTRSTSGMSRFRNLPDPKSQKPVSPLKINLSSMQVTKKEEVKEKHHKRKSTLHTRQFFGEDFCYVMDAKSMGNLGRYLNHSCTPNAFVQNVFVDTHDLRFPWVAFFAHTYISAGTELTWDYNYEVGSVPGKVLYCYCGSAECRGRLL</sequence>
<dbReference type="Pfam" id="PF18300">
    <property type="entry name" value="DUF5604"/>
    <property type="match status" value="1"/>
</dbReference>
<evidence type="ECO:0000256" key="9">
    <source>
        <dbReference type="ARBA" id="ARBA00022737"/>
    </source>
</evidence>
<dbReference type="PROSITE" id="PS50280">
    <property type="entry name" value="SET"/>
    <property type="match status" value="1"/>
</dbReference>
<evidence type="ECO:0000256" key="3">
    <source>
        <dbReference type="ARBA" id="ARBA00022454"/>
    </source>
</evidence>
<dbReference type="InterPro" id="IPR001739">
    <property type="entry name" value="Methyl_CpG_DNA-bd"/>
</dbReference>
<evidence type="ECO:0000256" key="13">
    <source>
        <dbReference type="ARBA" id="ARBA00023054"/>
    </source>
</evidence>
<keyword evidence="10" id="KW-0862">Zinc</keyword>
<comment type="caution">
    <text evidence="21">The sequence shown here is derived from an EMBL/GenBank/DDBJ whole genome shotgun (WGS) entry which is preliminary data.</text>
</comment>
<gene>
    <name evidence="21" type="ORF">LSH36_15g13047</name>
</gene>
<dbReference type="InterPro" id="IPR051516">
    <property type="entry name" value="SETDB_methyltransferase"/>
</dbReference>
<dbReference type="Gene3D" id="3.30.890.10">
    <property type="entry name" value="Methyl-cpg-binding Protein 2, Chain A"/>
    <property type="match status" value="1"/>
</dbReference>
<feature type="region of interest" description="Disordered" evidence="16">
    <location>
        <begin position="418"/>
        <end position="474"/>
    </location>
</feature>
<keyword evidence="7" id="KW-0949">S-adenosyl-L-methionine</keyword>
<evidence type="ECO:0000256" key="2">
    <source>
        <dbReference type="ARBA" id="ARBA00004286"/>
    </source>
</evidence>
<dbReference type="SMART" id="SM00391">
    <property type="entry name" value="MBD"/>
    <property type="match status" value="1"/>
</dbReference>
<dbReference type="SUPFAM" id="SSF54171">
    <property type="entry name" value="DNA-binding domain"/>
    <property type="match status" value="1"/>
</dbReference>
<keyword evidence="14" id="KW-0804">Transcription</keyword>
<feature type="compositionally biased region" description="Acidic residues" evidence="16">
    <location>
        <begin position="814"/>
        <end position="830"/>
    </location>
</feature>
<evidence type="ECO:0000259" key="19">
    <source>
        <dbReference type="PROSITE" id="PS50868"/>
    </source>
</evidence>
<dbReference type="GO" id="GO:0005694">
    <property type="term" value="C:chromosome"/>
    <property type="evidence" value="ECO:0007669"/>
    <property type="project" value="UniProtKB-SubCell"/>
</dbReference>
<feature type="domain" description="SET" evidence="17">
    <location>
        <begin position="744"/>
        <end position="1099"/>
    </location>
</feature>
<dbReference type="InterPro" id="IPR040880">
    <property type="entry name" value="DUF5604"/>
</dbReference>
<evidence type="ECO:0000256" key="4">
    <source>
        <dbReference type="ARBA" id="ARBA00022491"/>
    </source>
</evidence>
<keyword evidence="9" id="KW-0677">Repeat</keyword>
<evidence type="ECO:0000256" key="16">
    <source>
        <dbReference type="SAM" id="MobiDB-lite"/>
    </source>
</evidence>
<dbReference type="GO" id="GO:0010629">
    <property type="term" value="P:negative regulation of gene expression"/>
    <property type="evidence" value="ECO:0007669"/>
    <property type="project" value="TreeGrafter"/>
</dbReference>
<evidence type="ECO:0000313" key="21">
    <source>
        <dbReference type="EMBL" id="KAK2168665.1"/>
    </source>
</evidence>
<evidence type="ECO:0000256" key="12">
    <source>
        <dbReference type="ARBA" id="ARBA00023015"/>
    </source>
</evidence>
<evidence type="ECO:0000259" key="18">
    <source>
        <dbReference type="PROSITE" id="PS50867"/>
    </source>
</evidence>
<name>A0AAD9KCM5_9ANNE</name>
<dbReference type="GO" id="GO:0005634">
    <property type="term" value="C:nucleus"/>
    <property type="evidence" value="ECO:0007669"/>
    <property type="project" value="UniProtKB-SubCell"/>
</dbReference>
<dbReference type="CDD" id="cd10517">
    <property type="entry name" value="SET_SETDB1"/>
    <property type="match status" value="1"/>
</dbReference>
<keyword evidence="11" id="KW-0156">Chromatin regulator</keyword>
<feature type="domain" description="Post-SET" evidence="19">
    <location>
        <begin position="1108"/>
        <end position="1124"/>
    </location>
</feature>
<evidence type="ECO:0000256" key="1">
    <source>
        <dbReference type="ARBA" id="ARBA00004123"/>
    </source>
</evidence>
<evidence type="ECO:0000256" key="8">
    <source>
        <dbReference type="ARBA" id="ARBA00022723"/>
    </source>
</evidence>
<feature type="compositionally biased region" description="Polar residues" evidence="16">
    <location>
        <begin position="424"/>
        <end position="433"/>
    </location>
</feature>
<keyword evidence="15" id="KW-0539">Nucleus</keyword>
<dbReference type="InterPro" id="IPR041291">
    <property type="entry name" value="TUDOR_5"/>
</dbReference>